<feature type="transmembrane region" description="Helical" evidence="1">
    <location>
        <begin position="139"/>
        <end position="156"/>
    </location>
</feature>
<accession>A0A7Y6IEY8</accession>
<feature type="transmembrane region" description="Helical" evidence="1">
    <location>
        <begin position="83"/>
        <end position="101"/>
    </location>
</feature>
<gene>
    <name evidence="2" type="ORF">HTZ77_36460</name>
</gene>
<feature type="transmembrane region" description="Helical" evidence="1">
    <location>
        <begin position="113"/>
        <end position="132"/>
    </location>
</feature>
<evidence type="ECO:0000256" key="1">
    <source>
        <dbReference type="SAM" id="Phobius"/>
    </source>
</evidence>
<comment type="caution">
    <text evidence="2">The sequence shown here is derived from an EMBL/GenBank/DDBJ whole genome shotgun (WGS) entry which is preliminary data.</text>
</comment>
<keyword evidence="1" id="KW-1133">Transmembrane helix</keyword>
<protein>
    <submittedName>
        <fullName evidence="2">Uncharacterized protein</fullName>
    </submittedName>
</protein>
<dbReference type="AlphaFoldDB" id="A0A7Y6IEY8"/>
<dbReference type="RefSeq" id="WP_175594303.1">
    <property type="nucleotide sequence ID" value="NZ_JABWGN010000017.1"/>
</dbReference>
<keyword evidence="3" id="KW-1185">Reference proteome</keyword>
<feature type="transmembrane region" description="Helical" evidence="1">
    <location>
        <begin position="168"/>
        <end position="187"/>
    </location>
</feature>
<dbReference type="Proteomes" id="UP000586042">
    <property type="component" value="Unassembled WGS sequence"/>
</dbReference>
<feature type="transmembrane region" description="Helical" evidence="1">
    <location>
        <begin position="27"/>
        <end position="46"/>
    </location>
</feature>
<dbReference type="EMBL" id="JABWGN010000017">
    <property type="protein sequence ID" value="NUW36861.1"/>
    <property type="molecule type" value="Genomic_DNA"/>
</dbReference>
<keyword evidence="1" id="KW-0472">Membrane</keyword>
<feature type="transmembrane region" description="Helical" evidence="1">
    <location>
        <begin position="199"/>
        <end position="224"/>
    </location>
</feature>
<evidence type="ECO:0000313" key="2">
    <source>
        <dbReference type="EMBL" id="NUW36861.1"/>
    </source>
</evidence>
<name>A0A7Y6IEY8_9ACTN</name>
<reference evidence="2 3" key="1">
    <citation type="submission" date="2020-06" db="EMBL/GenBank/DDBJ databases">
        <title>Nonomuraea sp. SMC257, a novel actinomycete isolated from soil.</title>
        <authorList>
            <person name="Chanama M."/>
        </authorList>
    </citation>
    <scope>NUCLEOTIDE SEQUENCE [LARGE SCALE GENOMIC DNA]</scope>
    <source>
        <strain evidence="2 3">SMC257</strain>
    </source>
</reference>
<keyword evidence="1" id="KW-0812">Transmembrane</keyword>
<proteinExistence type="predicted"/>
<organism evidence="2 3">
    <name type="scientific">Nonomuraea montanisoli</name>
    <dbReference type="NCBI Taxonomy" id="2741721"/>
    <lineage>
        <taxon>Bacteria</taxon>
        <taxon>Bacillati</taxon>
        <taxon>Actinomycetota</taxon>
        <taxon>Actinomycetes</taxon>
        <taxon>Streptosporangiales</taxon>
        <taxon>Streptosporangiaceae</taxon>
        <taxon>Nonomuraea</taxon>
    </lineage>
</organism>
<sequence length="226" mass="23696">MDMKKPAIEYADFAEYDRRQRGIERHVLTAFIGGLVVGLVGMFVSGSGPAWCVRLYDPYAYLALAIALGVTAQGFGWAALSTFLAAVSTLVAAMGASAVHGRDFTFDVVGGSLAGLNWILFMLVGLGLLGYVARRRDHWGDLAAGAVGAALLADVIDRSTPGFIATEQAFWPVTAIVVGGLTIGLVLGLRRTLAGRLRALAVSAVLATLVALALVNTMWGGLWIGT</sequence>
<evidence type="ECO:0000313" key="3">
    <source>
        <dbReference type="Proteomes" id="UP000586042"/>
    </source>
</evidence>
<feature type="transmembrane region" description="Helical" evidence="1">
    <location>
        <begin position="58"/>
        <end position="76"/>
    </location>
</feature>